<dbReference type="Proteomes" id="UP001215598">
    <property type="component" value="Unassembled WGS sequence"/>
</dbReference>
<proteinExistence type="predicted"/>
<feature type="domain" description="XLF-like N-terminal" evidence="6">
    <location>
        <begin position="17"/>
        <end position="131"/>
    </location>
</feature>
<accession>A0AAD7NSL0</accession>
<dbReference type="CDD" id="cd22285">
    <property type="entry name" value="HD_XLF_N"/>
    <property type="match status" value="1"/>
</dbReference>
<evidence type="ECO:0000256" key="5">
    <source>
        <dbReference type="SAM" id="MobiDB-lite"/>
    </source>
</evidence>
<dbReference type="InterPro" id="IPR038051">
    <property type="entry name" value="XRCC4-like_N_sf"/>
</dbReference>
<evidence type="ECO:0000313" key="7">
    <source>
        <dbReference type="EMBL" id="KAJ7773198.1"/>
    </source>
</evidence>
<comment type="caution">
    <text evidence="7">The sequence shown here is derived from an EMBL/GenBank/DDBJ whole genome shotgun (WGS) entry which is preliminary data.</text>
</comment>
<feature type="region of interest" description="Disordered" evidence="5">
    <location>
        <begin position="241"/>
        <end position="409"/>
    </location>
</feature>
<dbReference type="GO" id="GO:0006303">
    <property type="term" value="P:double-strand break repair via nonhomologous end joining"/>
    <property type="evidence" value="ECO:0007669"/>
    <property type="project" value="UniProtKB-ARBA"/>
</dbReference>
<feature type="compositionally biased region" description="Low complexity" evidence="5">
    <location>
        <begin position="309"/>
        <end position="323"/>
    </location>
</feature>
<evidence type="ECO:0000259" key="6">
    <source>
        <dbReference type="Pfam" id="PF09302"/>
    </source>
</evidence>
<name>A0AAD7NSL0_9AGAR</name>
<evidence type="ECO:0000256" key="3">
    <source>
        <dbReference type="ARBA" id="ARBA00023204"/>
    </source>
</evidence>
<organism evidence="7 8">
    <name type="scientific">Mycena metata</name>
    <dbReference type="NCBI Taxonomy" id="1033252"/>
    <lineage>
        <taxon>Eukaryota</taxon>
        <taxon>Fungi</taxon>
        <taxon>Dikarya</taxon>
        <taxon>Basidiomycota</taxon>
        <taxon>Agaricomycotina</taxon>
        <taxon>Agaricomycetes</taxon>
        <taxon>Agaricomycetidae</taxon>
        <taxon>Agaricales</taxon>
        <taxon>Marasmiineae</taxon>
        <taxon>Mycenaceae</taxon>
        <taxon>Mycena</taxon>
    </lineage>
</organism>
<keyword evidence="8" id="KW-1185">Reference proteome</keyword>
<dbReference type="AlphaFoldDB" id="A0AAD7NSL0"/>
<feature type="compositionally biased region" description="Low complexity" evidence="5">
    <location>
        <begin position="345"/>
        <end position="359"/>
    </location>
</feature>
<evidence type="ECO:0000256" key="4">
    <source>
        <dbReference type="ARBA" id="ARBA00023242"/>
    </source>
</evidence>
<dbReference type="GO" id="GO:0005634">
    <property type="term" value="C:nucleus"/>
    <property type="evidence" value="ECO:0007669"/>
    <property type="project" value="UniProtKB-SubCell"/>
</dbReference>
<evidence type="ECO:0000256" key="2">
    <source>
        <dbReference type="ARBA" id="ARBA00022763"/>
    </source>
</evidence>
<feature type="compositionally biased region" description="Pro residues" evidence="5">
    <location>
        <begin position="324"/>
        <end position="340"/>
    </location>
</feature>
<keyword evidence="2" id="KW-0227">DNA damage</keyword>
<comment type="subcellular location">
    <subcellularLocation>
        <location evidence="1">Nucleus</location>
    </subcellularLocation>
</comment>
<reference evidence="7" key="1">
    <citation type="submission" date="2023-03" db="EMBL/GenBank/DDBJ databases">
        <title>Massive genome expansion in bonnet fungi (Mycena s.s.) driven by repeated elements and novel gene families across ecological guilds.</title>
        <authorList>
            <consortium name="Lawrence Berkeley National Laboratory"/>
            <person name="Harder C.B."/>
            <person name="Miyauchi S."/>
            <person name="Viragh M."/>
            <person name="Kuo A."/>
            <person name="Thoen E."/>
            <person name="Andreopoulos B."/>
            <person name="Lu D."/>
            <person name="Skrede I."/>
            <person name="Drula E."/>
            <person name="Henrissat B."/>
            <person name="Morin E."/>
            <person name="Kohler A."/>
            <person name="Barry K."/>
            <person name="LaButti K."/>
            <person name="Morin E."/>
            <person name="Salamov A."/>
            <person name="Lipzen A."/>
            <person name="Mereny Z."/>
            <person name="Hegedus B."/>
            <person name="Baldrian P."/>
            <person name="Stursova M."/>
            <person name="Weitz H."/>
            <person name="Taylor A."/>
            <person name="Grigoriev I.V."/>
            <person name="Nagy L.G."/>
            <person name="Martin F."/>
            <person name="Kauserud H."/>
        </authorList>
    </citation>
    <scope>NUCLEOTIDE SEQUENCE</scope>
    <source>
        <strain evidence="7">CBHHK182m</strain>
    </source>
</reference>
<evidence type="ECO:0000313" key="8">
    <source>
        <dbReference type="Proteomes" id="UP001215598"/>
    </source>
</evidence>
<keyword evidence="4" id="KW-0539">Nucleus</keyword>
<keyword evidence="3" id="KW-0234">DNA repair</keyword>
<protein>
    <recommendedName>
        <fullName evidence="6">XLF-like N-terminal domain-containing protein</fullName>
    </recommendedName>
</protein>
<dbReference type="Gene3D" id="2.170.210.10">
    <property type="entry name" value="DNA double-strand break repair and VJ recombination XRCC4, N-terminal"/>
    <property type="match status" value="1"/>
</dbReference>
<evidence type="ECO:0000256" key="1">
    <source>
        <dbReference type="ARBA" id="ARBA00004123"/>
    </source>
</evidence>
<feature type="compositionally biased region" description="Basic residues" evidence="5">
    <location>
        <begin position="396"/>
        <end position="409"/>
    </location>
</feature>
<dbReference type="EMBL" id="JARKIB010000013">
    <property type="protein sequence ID" value="KAJ7773198.1"/>
    <property type="molecule type" value="Genomic_DNA"/>
</dbReference>
<gene>
    <name evidence="7" type="ORF">B0H16DRAFT_1409110</name>
</gene>
<dbReference type="Pfam" id="PF09302">
    <property type="entry name" value="XLF"/>
    <property type="match status" value="1"/>
</dbReference>
<sequence>MEQFSEEHAKLLLTKEWLVKTHDSTPYLFKCHFSTVDLSCFILVTDTKTVWTEVLNSKQFARRWRACNPDSAVEFTREEDEEEWRTENLELLAKAHSLGGVESSVFDCPQSNYADLALELEYETFKWRWETCLQGSRFSAETISRHLVLPLISLNHLAFTSAVGESSETDLEKAVDKVGRSARRSVDTHVKNAMSKPRVATALRRITAMFNFENNLPPIQLSAEKPELQAQVVQAKLRELSPIPSPFKRRSSPPPDPIIQSATPPPVAKKLPSKEPTPSPKIPVTADSATDDDSQDETPPVVAARGKGRAFSSAASPPAVVKPQSPPPRPQFSSPEPAPTKPLSRPKVPSSDSDSSPVRPVKKAKPLLSSSDEEDSEAERKRRLAKATSGAGGAKRGTRQPIKRGGKRF</sequence>
<dbReference type="InterPro" id="IPR015381">
    <property type="entry name" value="XLF-like_N"/>
</dbReference>
<feature type="compositionally biased region" description="Pro residues" evidence="5">
    <location>
        <begin position="252"/>
        <end position="267"/>
    </location>
</feature>